<keyword evidence="2" id="KW-0507">mRNA processing</keyword>
<dbReference type="PANTHER" id="PTHR44006:SF1">
    <property type="entry name" value="U5 SMALL NUCLEAR RIBONUCLEOPROTEIN 40 KDA PROTEIN"/>
    <property type="match status" value="1"/>
</dbReference>
<keyword evidence="3" id="KW-0677">Repeat</keyword>
<dbReference type="InterPro" id="IPR001680">
    <property type="entry name" value="WD40_rpt"/>
</dbReference>
<dbReference type="GO" id="GO:0003723">
    <property type="term" value="F:RNA binding"/>
    <property type="evidence" value="ECO:0007669"/>
    <property type="project" value="TreeGrafter"/>
</dbReference>
<evidence type="ECO:0000256" key="4">
    <source>
        <dbReference type="ARBA" id="ARBA00023187"/>
    </source>
</evidence>
<dbReference type="Gene3D" id="2.130.10.10">
    <property type="entry name" value="YVTN repeat-like/Quinoprotein amine dehydrogenase"/>
    <property type="match status" value="1"/>
</dbReference>
<organism evidence="6">
    <name type="scientific">Sporisorium scitamineum</name>
    <dbReference type="NCBI Taxonomy" id="49012"/>
    <lineage>
        <taxon>Eukaryota</taxon>
        <taxon>Fungi</taxon>
        <taxon>Dikarya</taxon>
        <taxon>Basidiomycota</taxon>
        <taxon>Ustilaginomycotina</taxon>
        <taxon>Ustilaginomycetes</taxon>
        <taxon>Ustilaginales</taxon>
        <taxon>Ustilaginaceae</taxon>
        <taxon>Sporisorium</taxon>
    </lineage>
</organism>
<accession>A0A140KN72</accession>
<dbReference type="PROSITE" id="PS50294">
    <property type="entry name" value="WD_REPEATS_REGION"/>
    <property type="match status" value="4"/>
</dbReference>
<evidence type="ECO:0000256" key="5">
    <source>
        <dbReference type="PROSITE-ProRule" id="PRU00221"/>
    </source>
</evidence>
<dbReference type="PRINTS" id="PR00320">
    <property type="entry name" value="GPROTEINBRPT"/>
</dbReference>
<dbReference type="InterPro" id="IPR052234">
    <property type="entry name" value="U5_snRNP_Component"/>
</dbReference>
<name>A0A140KN72_9BASI</name>
<evidence type="ECO:0000256" key="2">
    <source>
        <dbReference type="ARBA" id="ARBA00022664"/>
    </source>
</evidence>
<dbReference type="InterPro" id="IPR015943">
    <property type="entry name" value="WD40/YVTN_repeat-like_dom_sf"/>
</dbReference>
<dbReference type="GO" id="GO:0071013">
    <property type="term" value="C:catalytic step 2 spliceosome"/>
    <property type="evidence" value="ECO:0007669"/>
    <property type="project" value="TreeGrafter"/>
</dbReference>
<dbReference type="AlphaFoldDB" id="A0A140KN72"/>
<dbReference type="EMBL" id="LK056669">
    <property type="protein sequence ID" value="CDR87883.1"/>
    <property type="molecule type" value="Genomic_DNA"/>
</dbReference>
<feature type="repeat" description="WD" evidence="5">
    <location>
        <begin position="238"/>
        <end position="272"/>
    </location>
</feature>
<feature type="repeat" description="WD" evidence="5">
    <location>
        <begin position="111"/>
        <end position="153"/>
    </location>
</feature>
<reference evidence="6" key="1">
    <citation type="submission" date="2014-06" db="EMBL/GenBank/DDBJ databases">
        <authorList>
            <person name="Ju J."/>
            <person name="Zhang J."/>
        </authorList>
    </citation>
    <scope>NUCLEOTIDE SEQUENCE</scope>
    <source>
        <strain evidence="6">SscI8</strain>
    </source>
</reference>
<feature type="repeat" description="WD" evidence="5">
    <location>
        <begin position="301"/>
        <end position="342"/>
    </location>
</feature>
<dbReference type="SUPFAM" id="SSF50978">
    <property type="entry name" value="WD40 repeat-like"/>
    <property type="match status" value="1"/>
</dbReference>
<feature type="repeat" description="WD" evidence="5">
    <location>
        <begin position="68"/>
        <end position="101"/>
    </location>
</feature>
<protein>
    <submittedName>
        <fullName evidence="6">Probable U5 snRNP-specific 40 kD protein (Novel WD-40 repeat protein)</fullName>
    </submittedName>
</protein>
<evidence type="ECO:0000256" key="1">
    <source>
        <dbReference type="ARBA" id="ARBA00022574"/>
    </source>
</evidence>
<dbReference type="Pfam" id="PF00400">
    <property type="entry name" value="WD40"/>
    <property type="match status" value="7"/>
</dbReference>
<dbReference type="GO" id="GO:0006397">
    <property type="term" value="P:mRNA processing"/>
    <property type="evidence" value="ECO:0007669"/>
    <property type="project" value="UniProtKB-KW"/>
</dbReference>
<evidence type="ECO:0000256" key="3">
    <source>
        <dbReference type="ARBA" id="ARBA00022737"/>
    </source>
</evidence>
<feature type="repeat" description="WD" evidence="5">
    <location>
        <begin position="154"/>
        <end position="196"/>
    </location>
</feature>
<dbReference type="CDD" id="cd00200">
    <property type="entry name" value="WD40"/>
    <property type="match status" value="1"/>
</dbReference>
<dbReference type="OrthoDB" id="1068471at2759"/>
<dbReference type="PANTHER" id="PTHR44006">
    <property type="entry name" value="U5 SMALL NUCLEAR RIBONUCLEOPROTEIN 40 KDA PROTEIN"/>
    <property type="match status" value="1"/>
</dbReference>
<gene>
    <name evidence="6" type="ORF">SPSC_03563</name>
</gene>
<evidence type="ECO:0000313" key="6">
    <source>
        <dbReference type="EMBL" id="CDR87883.1"/>
    </source>
</evidence>
<proteinExistence type="predicted"/>
<dbReference type="InterPro" id="IPR019775">
    <property type="entry name" value="WD40_repeat_CS"/>
</dbReference>
<dbReference type="InterPro" id="IPR020472">
    <property type="entry name" value="WD40_PAC1"/>
</dbReference>
<dbReference type="GO" id="GO:0008380">
    <property type="term" value="P:RNA splicing"/>
    <property type="evidence" value="ECO:0007669"/>
    <property type="project" value="UniProtKB-KW"/>
</dbReference>
<keyword evidence="1 5" id="KW-0853">WD repeat</keyword>
<dbReference type="PROSITE" id="PS00678">
    <property type="entry name" value="WD_REPEATS_1"/>
    <property type="match status" value="2"/>
</dbReference>
<sequence length="378" mass="40725">MAEKRKTSPPISYREAALVKRQRQAGDYDDSTSSQQIAIASSKDGQDKGLVRSVKRTSSLSHPILGFTGAHTSEILDVKFSRDGSRIAAASADRTISIWSVYGECANIGQLKGHSKAVTCLAFSNTISDALYSGSADGTIIAWSLTTGEKQRRLRGHRAIVNCVSATRSGPELLISASDDGRVMIWDPQAKEPLDVLEVGYPVTAVAFSQDSSQIYVGGIDNQIHIYDLTRKTIALTLRDHLDTITSISLSPSGSHILSTSFDDSLRIWDVRPFAPEPNPADPNANAANPRLYRTLRGTTFGGFENLLIRAGWSADGEKVVAGGADRTCTIWDVESSTILYKLPGHTGTCTAAVFHPKEPVVVSCSTDMTLLLGEIDP</sequence>
<dbReference type="SMART" id="SM00320">
    <property type="entry name" value="WD40"/>
    <property type="match status" value="7"/>
</dbReference>
<dbReference type="InterPro" id="IPR036322">
    <property type="entry name" value="WD40_repeat_dom_sf"/>
</dbReference>
<dbReference type="PROSITE" id="PS50082">
    <property type="entry name" value="WD_REPEATS_2"/>
    <property type="match status" value="5"/>
</dbReference>
<keyword evidence="4" id="KW-0508">mRNA splicing</keyword>